<dbReference type="RefSeq" id="WP_024029006.1">
    <property type="nucleotide sequence ID" value="NZ_ALAN01000076.1"/>
</dbReference>
<organism evidence="1 2">
    <name type="scientific">Neobacillus vireti LMG 21834</name>
    <dbReference type="NCBI Taxonomy" id="1131730"/>
    <lineage>
        <taxon>Bacteria</taxon>
        <taxon>Bacillati</taxon>
        <taxon>Bacillota</taxon>
        <taxon>Bacilli</taxon>
        <taxon>Bacillales</taxon>
        <taxon>Bacillaceae</taxon>
        <taxon>Neobacillus</taxon>
    </lineage>
</organism>
<protein>
    <recommendedName>
        <fullName evidence="3">DnaJ homologue subfamily C member 28 conserved domain-containing protein</fullName>
    </recommendedName>
</protein>
<dbReference type="AlphaFoldDB" id="A0AB94IM64"/>
<keyword evidence="2" id="KW-1185">Reference proteome</keyword>
<proteinExistence type="predicted"/>
<evidence type="ECO:0000313" key="1">
    <source>
        <dbReference type="EMBL" id="ETI68144.1"/>
    </source>
</evidence>
<dbReference type="Proteomes" id="UP000018877">
    <property type="component" value="Unassembled WGS sequence"/>
</dbReference>
<comment type="caution">
    <text evidence="1">The sequence shown here is derived from an EMBL/GenBank/DDBJ whole genome shotgun (WGS) entry which is preliminary data.</text>
</comment>
<reference evidence="1 2" key="1">
    <citation type="journal article" date="2014" name="Environ. Microbiol.">
        <title>The nitrate-ammonifying and nosZ-carrying bacterium Bacillus vireti is a potent source and sink for nitric and nitrous oxide under high nitrate conditions.</title>
        <authorList>
            <person name="Mania D."/>
            <person name="Heylen K."/>
            <person name="van Spanning R.J."/>
            <person name="Frostegard A."/>
        </authorList>
    </citation>
    <scope>NUCLEOTIDE SEQUENCE [LARGE SCALE GENOMIC DNA]</scope>
    <source>
        <strain evidence="1 2">LMG 21834</strain>
    </source>
</reference>
<accession>A0AB94IM64</accession>
<dbReference type="EMBL" id="ALAN01000076">
    <property type="protein sequence ID" value="ETI68144.1"/>
    <property type="molecule type" value="Genomic_DNA"/>
</dbReference>
<gene>
    <name evidence="1" type="ORF">BAVI_14114</name>
</gene>
<sequence length="129" mass="14728">MASKKDDGHVNWMDQVSKDYNLDEEMKKHPGFGKPLPSRLLSGDIYSNFVNTAKEAGYLPPFVALQKEIRQEIAKALKLKEGNAKESELSNLITEINKKIKKYNSSCPPSMQRGRIGLDNIENQYKIWE</sequence>
<evidence type="ECO:0008006" key="3">
    <source>
        <dbReference type="Google" id="ProtNLM"/>
    </source>
</evidence>
<name>A0AB94IM64_9BACI</name>
<evidence type="ECO:0000313" key="2">
    <source>
        <dbReference type="Proteomes" id="UP000018877"/>
    </source>
</evidence>